<feature type="transmembrane region" description="Helical" evidence="1">
    <location>
        <begin position="12"/>
        <end position="33"/>
    </location>
</feature>
<feature type="domain" description="DUF1559" evidence="2">
    <location>
        <begin position="35"/>
        <end position="118"/>
    </location>
</feature>
<keyword evidence="1" id="KW-0472">Membrane</keyword>
<dbReference type="InterPro" id="IPR045584">
    <property type="entry name" value="Pilin-like"/>
</dbReference>
<dbReference type="EMBL" id="CP036348">
    <property type="protein sequence ID" value="QDV71415.1"/>
    <property type="molecule type" value="Genomic_DNA"/>
</dbReference>
<sequence>MQSRMSRKAFTIIELLVVITIIAILAGLLLPALNKAREAARNAQCKNNLRQFGIAMNEFSVRDPQSRLCSGASDYFRDGCMDTWGWVADVVNSGSGNVNDMLCPSNPLKGSEKMNDSLSGTGGSAEAAEGAPASRLIDGLCGEDNFAGAAPGAATFGGSAANSVDRAEILARAFFERGYNSNYAAGWHLVRSGLKMAKQTKGSVELVTLEAQASKGLAGSTGPLRQNVLDRSSVPTSNIGILGDAGPGDVDEAILDITIGYGPGLTAVTYGAGDNQSDRVFINAGELLTESFNDGPAFFQSASNAVRLIKNSTLLGTQAPTTVANFNVLMDTQRSCELETPGSNTACAAATTTSGTFMQDTRDWFAVHADSCNVLMADASVKVFFDNNNDKYLNPGFQVPTGLSDAEYLQVGYRGSEIEMPKDRFFSGVFIDDTILKGTFED</sequence>
<gene>
    <name evidence="3" type="ORF">Poly24_51510</name>
</gene>
<dbReference type="NCBIfam" id="TIGR02532">
    <property type="entry name" value="IV_pilin_GFxxxE"/>
    <property type="match status" value="1"/>
</dbReference>
<dbReference type="Pfam" id="PF07596">
    <property type="entry name" value="SBP_bac_10"/>
    <property type="match status" value="1"/>
</dbReference>
<keyword evidence="4" id="KW-1185">Reference proteome</keyword>
<accession>A0A518K0Y5</accession>
<keyword evidence="1" id="KW-1133">Transmembrane helix</keyword>
<dbReference type="Gene3D" id="3.30.700.10">
    <property type="entry name" value="Glycoprotein, Type 4 Pilin"/>
    <property type="match status" value="1"/>
</dbReference>
<dbReference type="OrthoDB" id="254023at2"/>
<name>A0A518K0Y5_9BACT</name>
<protein>
    <recommendedName>
        <fullName evidence="2">DUF1559 domain-containing protein</fullName>
    </recommendedName>
</protein>
<reference evidence="3 4" key="1">
    <citation type="submission" date="2019-02" db="EMBL/GenBank/DDBJ databases">
        <title>Deep-cultivation of Planctomycetes and their phenomic and genomic characterization uncovers novel biology.</title>
        <authorList>
            <person name="Wiegand S."/>
            <person name="Jogler M."/>
            <person name="Boedeker C."/>
            <person name="Pinto D."/>
            <person name="Vollmers J."/>
            <person name="Rivas-Marin E."/>
            <person name="Kohn T."/>
            <person name="Peeters S.H."/>
            <person name="Heuer A."/>
            <person name="Rast P."/>
            <person name="Oberbeckmann S."/>
            <person name="Bunk B."/>
            <person name="Jeske O."/>
            <person name="Meyerdierks A."/>
            <person name="Storesund J.E."/>
            <person name="Kallscheuer N."/>
            <person name="Luecker S."/>
            <person name="Lage O.M."/>
            <person name="Pohl T."/>
            <person name="Merkel B.J."/>
            <person name="Hornburger P."/>
            <person name="Mueller R.-W."/>
            <person name="Bruemmer F."/>
            <person name="Labrenz M."/>
            <person name="Spormann A.M."/>
            <person name="Op den Camp H."/>
            <person name="Overmann J."/>
            <person name="Amann R."/>
            <person name="Jetten M.S.M."/>
            <person name="Mascher T."/>
            <person name="Medema M.H."/>
            <person name="Devos D.P."/>
            <person name="Kaster A.-K."/>
            <person name="Ovreas L."/>
            <person name="Rohde M."/>
            <person name="Galperin M.Y."/>
            <person name="Jogler C."/>
        </authorList>
    </citation>
    <scope>NUCLEOTIDE SEQUENCE [LARGE SCALE GENOMIC DNA]</scope>
    <source>
        <strain evidence="3 4">Poly24</strain>
    </source>
</reference>
<evidence type="ECO:0000259" key="2">
    <source>
        <dbReference type="Pfam" id="PF07596"/>
    </source>
</evidence>
<proteinExistence type="predicted"/>
<evidence type="ECO:0000256" key="1">
    <source>
        <dbReference type="SAM" id="Phobius"/>
    </source>
</evidence>
<keyword evidence="1" id="KW-0812">Transmembrane</keyword>
<dbReference type="InterPro" id="IPR011453">
    <property type="entry name" value="DUF1559"/>
</dbReference>
<dbReference type="InterPro" id="IPR012902">
    <property type="entry name" value="N_methyl_site"/>
</dbReference>
<dbReference type="KEGG" id="rcf:Poly24_51510"/>
<dbReference type="SUPFAM" id="SSF54523">
    <property type="entry name" value="Pili subunits"/>
    <property type="match status" value="1"/>
</dbReference>
<dbReference type="PANTHER" id="PTHR30093">
    <property type="entry name" value="GENERAL SECRETION PATHWAY PROTEIN G"/>
    <property type="match status" value="1"/>
</dbReference>
<dbReference type="AlphaFoldDB" id="A0A518K0Y5"/>
<dbReference type="Proteomes" id="UP000315082">
    <property type="component" value="Chromosome"/>
</dbReference>
<evidence type="ECO:0000313" key="4">
    <source>
        <dbReference type="Proteomes" id="UP000315082"/>
    </source>
</evidence>
<dbReference type="Pfam" id="PF07963">
    <property type="entry name" value="N_methyl"/>
    <property type="match status" value="1"/>
</dbReference>
<organism evidence="3 4">
    <name type="scientific">Rosistilla carotiformis</name>
    <dbReference type="NCBI Taxonomy" id="2528017"/>
    <lineage>
        <taxon>Bacteria</taxon>
        <taxon>Pseudomonadati</taxon>
        <taxon>Planctomycetota</taxon>
        <taxon>Planctomycetia</taxon>
        <taxon>Pirellulales</taxon>
        <taxon>Pirellulaceae</taxon>
        <taxon>Rosistilla</taxon>
    </lineage>
</organism>
<dbReference type="PANTHER" id="PTHR30093:SF2">
    <property type="entry name" value="TYPE II SECRETION SYSTEM PROTEIN H"/>
    <property type="match status" value="1"/>
</dbReference>
<evidence type="ECO:0000313" key="3">
    <source>
        <dbReference type="EMBL" id="QDV71415.1"/>
    </source>
</evidence>